<name>A0A2L1U7I1_9BACL</name>
<dbReference type="Proteomes" id="UP000239833">
    <property type="component" value="Plasmid unnamed1"/>
</dbReference>
<keyword evidence="1" id="KW-0175">Coiled coil</keyword>
<sequence length="276" mass="32524">MKIQFEKKGNVFTVEVVRERVTIEVSGVSVIVNPEKNREHGWLYEVSQYANKNFFKALGLKQLPLRILHPSAEEAKKAVEQQRKERIAQEKAEHEEDIKRATYALVKKYKEFDGYRLFEKLVLGYVRPITEQEKDKMKKDKIEWYQKEIDKIKWTAAGRYEYRNWVNVSKSATAQKYIEKKGECMGISEVFLIPEEEIQNIHEDLESLERKKQEKEAAIKRAREEKFEEAARTGKPVLLSSWTEPCNDPNEECSLDAVRKWAMPDGNVKTERNHTW</sequence>
<reference evidence="3" key="1">
    <citation type="submission" date="2017-02" db="EMBL/GenBank/DDBJ databases">
        <title>Delineation of Paenibacillus larvae strains originating from foulbrood outbreaks.</title>
        <authorList>
            <person name="Beims H."/>
            <person name="Bunk B."/>
            <person name="Sproeer C."/>
            <person name="Mohr K.I."/>
            <person name="Pradella S."/>
            <person name="Guenther G."/>
            <person name="Rohde M."/>
            <person name="von der Ohe W."/>
            <person name="Steinert M."/>
        </authorList>
    </citation>
    <scope>NUCLEOTIDE SEQUENCE [LARGE SCALE GENOMIC DNA]</scope>
    <source>
        <strain evidence="3">Eric_III</strain>
        <plasmid evidence="3">Plasmid unnamed1</plasmid>
    </source>
</reference>
<accession>A0A2L1U7I1</accession>
<evidence type="ECO:0000256" key="1">
    <source>
        <dbReference type="SAM" id="Coils"/>
    </source>
</evidence>
<dbReference type="EMBL" id="CP019656">
    <property type="protein sequence ID" value="AVF28875.1"/>
    <property type="molecule type" value="Genomic_DNA"/>
</dbReference>
<dbReference type="RefSeq" id="WP_104932884.1">
    <property type="nucleotide sequence ID" value="NZ_CP019656.1"/>
</dbReference>
<feature type="coiled-coil region" evidence="1">
    <location>
        <begin position="198"/>
        <end position="228"/>
    </location>
</feature>
<evidence type="ECO:0000313" key="2">
    <source>
        <dbReference type="EMBL" id="AVF28875.1"/>
    </source>
</evidence>
<organism evidence="2 3">
    <name type="scientific">Paenibacillus larvae subsp. larvae</name>
    <dbReference type="NCBI Taxonomy" id="147375"/>
    <lineage>
        <taxon>Bacteria</taxon>
        <taxon>Bacillati</taxon>
        <taxon>Bacillota</taxon>
        <taxon>Bacilli</taxon>
        <taxon>Bacillales</taxon>
        <taxon>Paenibacillaceae</taxon>
        <taxon>Paenibacillus</taxon>
    </lineage>
</organism>
<feature type="coiled-coil region" evidence="1">
    <location>
        <begin position="72"/>
        <end position="104"/>
    </location>
</feature>
<geneLocation type="plasmid" evidence="2">
    <name>unnamed1</name>
</geneLocation>
<proteinExistence type="predicted"/>
<dbReference type="AlphaFoldDB" id="A0A2L1U7I1"/>
<protein>
    <submittedName>
        <fullName evidence="2">Uncharacterized protein</fullName>
    </submittedName>
</protein>
<gene>
    <name evidence="2" type="ORF">ERICIII_04873</name>
</gene>
<keyword evidence="2" id="KW-0614">Plasmid</keyword>
<evidence type="ECO:0000313" key="3">
    <source>
        <dbReference type="Proteomes" id="UP000239833"/>
    </source>
</evidence>